<sequence>MYPSSPIRSAAVPPAQLSPRPQARARSSAHPQRQPQQPQPPQQLPATESDITEVFDPDFKYIYNVSTNAVVHLPPARLNITRLVLCRNYRPCDPRSCAMGGNCKFVHADCDYAKLEAHPIHVNYIWRHESLCTYPRLPPGEKLTVWAPNNKQPATLIPSERILVTKGSQAYMICLQSVRSGLASPEELEHTAPLSHCAHYYFNRMCNRGERCNFIHAVHVDPNVQGDFKRAPGRGQHHPTPPSDKAGDSNARSGRERNTRSGGYHHHRGGSSAAEASSSSSRTIPPGSVRNASSSDKQTPTTATVVSTPRIVAEDNEENSVNSSSRARRCGRSSEWRRDLYARMKFAACGATSPYANRIHSSQTPEAEGREEGDLNASPAGGARSSAAARTDYVPRVGAEARAGATSPPLSTSTALPSTDTPRRPSDRPLHETQDEPLQPRGAAQYAGAPANSCLASGQMAERTVVPALQPFCSLSACSGSPQTQSFSSPEVYSQARGGSFSPMQFSWLAPSDSGSSHFSRSPLQHAQSHPPNQQQQQQQYPALRISQPLPTFSHYPLPVSLPSHDFASLNDSDVLNASHMGDSESAHTVNVIPRTRRRRGAVVSMGAPALHNSTPCLTTVACFSAPSFFHSARAAADVEEDLGRSLQQDGAMPTTEP</sequence>
<feature type="region of interest" description="Disordered" evidence="2">
    <location>
        <begin position="225"/>
        <end position="333"/>
    </location>
</feature>
<accession>A0A0N0DUB2</accession>
<dbReference type="AlphaFoldDB" id="A0A0N0DUB2"/>
<dbReference type="EMBL" id="LGTL01000013">
    <property type="protein sequence ID" value="KPA78622.1"/>
    <property type="molecule type" value="Genomic_DNA"/>
</dbReference>
<evidence type="ECO:0000313" key="4">
    <source>
        <dbReference type="EMBL" id="KPA78622.1"/>
    </source>
</evidence>
<feature type="region of interest" description="Disordered" evidence="2">
    <location>
        <begin position="1"/>
        <end position="47"/>
    </location>
</feature>
<feature type="compositionally biased region" description="Low complexity" evidence="2">
    <location>
        <begin position="270"/>
        <end position="281"/>
    </location>
</feature>
<evidence type="ECO:0000256" key="1">
    <source>
        <dbReference type="PROSITE-ProRule" id="PRU00723"/>
    </source>
</evidence>
<protein>
    <recommendedName>
        <fullName evidence="3">C3H1-type domain-containing protein</fullName>
    </recommendedName>
</protein>
<organism evidence="4 5">
    <name type="scientific">Leptomonas pyrrhocoris</name>
    <name type="common">Firebug parasite</name>
    <dbReference type="NCBI Taxonomy" id="157538"/>
    <lineage>
        <taxon>Eukaryota</taxon>
        <taxon>Discoba</taxon>
        <taxon>Euglenozoa</taxon>
        <taxon>Kinetoplastea</taxon>
        <taxon>Metakinetoplastina</taxon>
        <taxon>Trypanosomatida</taxon>
        <taxon>Trypanosomatidae</taxon>
        <taxon>Leishmaniinae</taxon>
        <taxon>Leptomonas</taxon>
    </lineage>
</organism>
<keyword evidence="5" id="KW-1185">Reference proteome</keyword>
<proteinExistence type="predicted"/>
<feature type="domain" description="C3H1-type" evidence="3">
    <location>
        <begin position="80"/>
        <end position="110"/>
    </location>
</feature>
<dbReference type="GO" id="GO:0008270">
    <property type="term" value="F:zinc ion binding"/>
    <property type="evidence" value="ECO:0007669"/>
    <property type="project" value="UniProtKB-KW"/>
</dbReference>
<dbReference type="PROSITE" id="PS50103">
    <property type="entry name" value="ZF_C3H1"/>
    <property type="match status" value="2"/>
</dbReference>
<evidence type="ECO:0000313" key="5">
    <source>
        <dbReference type="Proteomes" id="UP000037923"/>
    </source>
</evidence>
<feature type="compositionally biased region" description="Polar residues" evidence="2">
    <location>
        <begin position="513"/>
        <end position="533"/>
    </location>
</feature>
<evidence type="ECO:0000259" key="3">
    <source>
        <dbReference type="PROSITE" id="PS50103"/>
    </source>
</evidence>
<feature type="region of interest" description="Disordered" evidence="2">
    <location>
        <begin position="512"/>
        <end position="541"/>
    </location>
</feature>
<keyword evidence="1" id="KW-0863">Zinc-finger</keyword>
<dbReference type="Proteomes" id="UP000037923">
    <property type="component" value="Unassembled WGS sequence"/>
</dbReference>
<name>A0A0N0DUB2_LEPPY</name>
<dbReference type="InterPro" id="IPR000571">
    <property type="entry name" value="Znf_CCCH"/>
</dbReference>
<dbReference type="VEuPathDB" id="TriTrypDB:LpyrH10_13_1670"/>
<feature type="domain" description="C3H1-type" evidence="3">
    <location>
        <begin position="191"/>
        <end position="219"/>
    </location>
</feature>
<feature type="compositionally biased region" description="Basic and acidic residues" evidence="2">
    <location>
        <begin position="421"/>
        <end position="434"/>
    </location>
</feature>
<feature type="compositionally biased region" description="Low complexity" evidence="2">
    <location>
        <begin position="405"/>
        <end position="420"/>
    </location>
</feature>
<feature type="zinc finger region" description="C3H1-type" evidence="1">
    <location>
        <begin position="191"/>
        <end position="219"/>
    </location>
</feature>
<comment type="caution">
    <text evidence="4">The sequence shown here is derived from an EMBL/GenBank/DDBJ whole genome shotgun (WGS) entry which is preliminary data.</text>
</comment>
<feature type="region of interest" description="Disordered" evidence="2">
    <location>
        <begin position="356"/>
        <end position="438"/>
    </location>
</feature>
<keyword evidence="1" id="KW-0862">Zinc</keyword>
<dbReference type="GeneID" id="26906511"/>
<feature type="compositionally biased region" description="Low complexity" evidence="2">
    <location>
        <begin position="377"/>
        <end position="390"/>
    </location>
</feature>
<evidence type="ECO:0000256" key="2">
    <source>
        <dbReference type="SAM" id="MobiDB-lite"/>
    </source>
</evidence>
<dbReference type="PANTHER" id="PTHR37562:SF5">
    <property type="entry name" value="C3H1-TYPE DOMAIN-CONTAINING PROTEIN"/>
    <property type="match status" value="1"/>
</dbReference>
<dbReference type="RefSeq" id="XP_015657061.1">
    <property type="nucleotide sequence ID" value="XM_015804487.1"/>
</dbReference>
<feature type="zinc finger region" description="C3H1-type" evidence="1">
    <location>
        <begin position="80"/>
        <end position="110"/>
    </location>
</feature>
<dbReference type="OrthoDB" id="273228at2759"/>
<dbReference type="OMA" id="HETQDEP"/>
<gene>
    <name evidence="4" type="ORF">ABB37_06222</name>
</gene>
<feature type="compositionally biased region" description="Polar residues" evidence="2">
    <location>
        <begin position="290"/>
        <end position="307"/>
    </location>
</feature>
<keyword evidence="1" id="KW-0479">Metal-binding</keyword>
<dbReference type="PANTHER" id="PTHR37562">
    <property type="entry name" value="C3H1-TYPE DOMAIN-CONTAINING PROTEIN-RELATED"/>
    <property type="match status" value="1"/>
</dbReference>
<reference evidence="4 5" key="1">
    <citation type="submission" date="2015-07" db="EMBL/GenBank/DDBJ databases">
        <title>High-quality genome of monoxenous trypanosomatid Leptomonas pyrrhocoris.</title>
        <authorList>
            <person name="Flegontov P."/>
            <person name="Butenko A."/>
            <person name="Firsov S."/>
            <person name="Vlcek C."/>
            <person name="Logacheva M.D."/>
            <person name="Field M."/>
            <person name="Filatov D."/>
            <person name="Flegontova O."/>
            <person name="Gerasimov E."/>
            <person name="Jackson A.P."/>
            <person name="Kelly S."/>
            <person name="Opperdoes F."/>
            <person name="O'Reilly A."/>
            <person name="Votypka J."/>
            <person name="Yurchenko V."/>
            <person name="Lukes J."/>
        </authorList>
    </citation>
    <scope>NUCLEOTIDE SEQUENCE [LARGE SCALE GENOMIC DNA]</scope>
    <source>
        <strain evidence="4">H10</strain>
    </source>
</reference>